<dbReference type="GO" id="GO:0006813">
    <property type="term" value="P:potassium ion transport"/>
    <property type="evidence" value="ECO:0007669"/>
    <property type="project" value="InterPro"/>
</dbReference>
<dbReference type="GO" id="GO:0012505">
    <property type="term" value="C:endomembrane system"/>
    <property type="evidence" value="ECO:0007669"/>
    <property type="project" value="UniProtKB-SubCell"/>
</dbReference>
<protein>
    <recommendedName>
        <fullName evidence="10">RCK N-terminal domain-containing protein</fullName>
    </recommendedName>
</protein>
<feature type="transmembrane region" description="Helical" evidence="9">
    <location>
        <begin position="12"/>
        <end position="28"/>
    </location>
</feature>
<evidence type="ECO:0000256" key="6">
    <source>
        <dbReference type="ARBA" id="ARBA00023065"/>
    </source>
</evidence>
<dbReference type="Pfam" id="PF06241">
    <property type="entry name" value="Castor_Poll_mid"/>
    <property type="match status" value="1"/>
</dbReference>
<gene>
    <name evidence="11" type="ORF">QSP1433_LOCUS11401</name>
    <name evidence="12" type="ORF">QSP1433_LOCUS11402</name>
</gene>
<dbReference type="Gene3D" id="3.40.50.720">
    <property type="entry name" value="NAD(P)-binding Rossmann-like Domain"/>
    <property type="match status" value="1"/>
</dbReference>
<dbReference type="AlphaFoldDB" id="A0A7S2S8C3"/>
<feature type="transmembrane region" description="Helical" evidence="9">
    <location>
        <begin position="64"/>
        <end position="82"/>
    </location>
</feature>
<organism evidence="11">
    <name type="scientific">Mucochytrium quahogii</name>
    <dbReference type="NCBI Taxonomy" id="96639"/>
    <lineage>
        <taxon>Eukaryota</taxon>
        <taxon>Sar</taxon>
        <taxon>Stramenopiles</taxon>
        <taxon>Bigyra</taxon>
        <taxon>Labyrinthulomycetes</taxon>
        <taxon>Thraustochytrida</taxon>
        <taxon>Thraustochytriidae</taxon>
        <taxon>Mucochytrium</taxon>
    </lineage>
</organism>
<feature type="transmembrane region" description="Helical" evidence="9">
    <location>
        <begin position="147"/>
        <end position="166"/>
    </location>
</feature>
<dbReference type="PANTHER" id="PTHR31563:SF10">
    <property type="entry name" value="ION CHANNEL POLLUX-RELATED"/>
    <property type="match status" value="1"/>
</dbReference>
<evidence type="ECO:0000256" key="5">
    <source>
        <dbReference type="ARBA" id="ARBA00022989"/>
    </source>
</evidence>
<keyword evidence="7 9" id="KW-0472">Membrane</keyword>
<dbReference type="EMBL" id="HBHK01017939">
    <property type="protein sequence ID" value="CAD9692578.1"/>
    <property type="molecule type" value="Transcribed_RNA"/>
</dbReference>
<feature type="region of interest" description="Disordered" evidence="8">
    <location>
        <begin position="469"/>
        <end position="545"/>
    </location>
</feature>
<reference evidence="11" key="1">
    <citation type="submission" date="2021-01" db="EMBL/GenBank/DDBJ databases">
        <authorList>
            <person name="Corre E."/>
            <person name="Pelletier E."/>
            <person name="Niang G."/>
            <person name="Scheremetjew M."/>
            <person name="Finn R."/>
            <person name="Kale V."/>
            <person name="Holt S."/>
            <person name="Cochrane G."/>
            <person name="Meng A."/>
            <person name="Brown T."/>
            <person name="Cohen L."/>
        </authorList>
    </citation>
    <scope>NUCLEOTIDE SEQUENCE</scope>
    <source>
        <strain evidence="11">NY070348D</strain>
    </source>
</reference>
<comment type="subcellular location">
    <subcellularLocation>
        <location evidence="1">Endomembrane system</location>
        <topology evidence="1">Multi-pass membrane protein</topology>
    </subcellularLocation>
</comment>
<keyword evidence="6" id="KW-0406">Ion transport</keyword>
<name>A0A7S2S8C3_9STRA</name>
<feature type="transmembrane region" description="Helical" evidence="9">
    <location>
        <begin position="202"/>
        <end position="223"/>
    </location>
</feature>
<dbReference type="PANTHER" id="PTHR31563">
    <property type="entry name" value="ION CHANNEL POLLUX-RELATED"/>
    <property type="match status" value="1"/>
</dbReference>
<comment type="similarity">
    <text evidence="2">Belongs to the castor/pollux (TC 1.A.1.23) family.</text>
</comment>
<evidence type="ECO:0000313" key="11">
    <source>
        <dbReference type="EMBL" id="CAD9692578.1"/>
    </source>
</evidence>
<evidence type="ECO:0000256" key="7">
    <source>
        <dbReference type="ARBA" id="ARBA00023136"/>
    </source>
</evidence>
<evidence type="ECO:0000256" key="9">
    <source>
        <dbReference type="SAM" id="Phobius"/>
    </source>
</evidence>
<evidence type="ECO:0000256" key="1">
    <source>
        <dbReference type="ARBA" id="ARBA00004127"/>
    </source>
</evidence>
<keyword evidence="4 9" id="KW-0812">Transmembrane</keyword>
<dbReference type="InterPro" id="IPR044849">
    <property type="entry name" value="CASTOR/POLLUX/SYM8-like"/>
</dbReference>
<feature type="region of interest" description="Disordered" evidence="8">
    <location>
        <begin position="745"/>
        <end position="787"/>
    </location>
</feature>
<feature type="domain" description="RCK N-terminal" evidence="10">
    <location>
        <begin position="243"/>
        <end position="385"/>
    </location>
</feature>
<feature type="region of interest" description="Disordered" evidence="8">
    <location>
        <begin position="809"/>
        <end position="838"/>
    </location>
</feature>
<dbReference type="EMBL" id="HBHK01017940">
    <property type="protein sequence ID" value="CAD9692581.1"/>
    <property type="molecule type" value="Transcribed_RNA"/>
</dbReference>
<evidence type="ECO:0000256" key="4">
    <source>
        <dbReference type="ARBA" id="ARBA00022692"/>
    </source>
</evidence>
<keyword evidence="3" id="KW-0813">Transport</keyword>
<feature type="compositionally biased region" description="Polar residues" evidence="8">
    <location>
        <begin position="752"/>
        <end position="769"/>
    </location>
</feature>
<dbReference type="InterPro" id="IPR003148">
    <property type="entry name" value="RCK_N"/>
</dbReference>
<evidence type="ECO:0000313" key="12">
    <source>
        <dbReference type="EMBL" id="CAD9692581.1"/>
    </source>
</evidence>
<dbReference type="PROSITE" id="PS51201">
    <property type="entry name" value="RCK_N"/>
    <property type="match status" value="1"/>
</dbReference>
<keyword evidence="5 9" id="KW-1133">Transmembrane helix</keyword>
<evidence type="ECO:0000256" key="3">
    <source>
        <dbReference type="ARBA" id="ARBA00022448"/>
    </source>
</evidence>
<feature type="compositionally biased region" description="Acidic residues" evidence="8">
    <location>
        <begin position="778"/>
        <end position="787"/>
    </location>
</feature>
<proteinExistence type="inferred from homology"/>
<feature type="compositionally biased region" description="Polar residues" evidence="8">
    <location>
        <begin position="469"/>
        <end position="485"/>
    </location>
</feature>
<evidence type="ECO:0000256" key="8">
    <source>
        <dbReference type="SAM" id="MobiDB-lite"/>
    </source>
</evidence>
<evidence type="ECO:0000259" key="10">
    <source>
        <dbReference type="PROSITE" id="PS51201"/>
    </source>
</evidence>
<feature type="compositionally biased region" description="Polar residues" evidence="8">
    <location>
        <begin position="513"/>
        <end position="522"/>
    </location>
</feature>
<dbReference type="InterPro" id="IPR010420">
    <property type="entry name" value="CASTOR/POLLUX/SYM8_dom"/>
</dbReference>
<evidence type="ECO:0000256" key="2">
    <source>
        <dbReference type="ARBA" id="ARBA00008577"/>
    </source>
</evidence>
<sequence length="995" mass="109447">MGFVDVPDSIGWLQAGVFGVLLVALITSENERRRLYNELEVQLGQSLESPGPVETGWSIEFGTVFHISAFCLVIYLLFLLIGNEIKLAEANRGAGRRSATSTSDNEGSQSVKRIKASLSETREFSIKEFAFYRMDYLLSNRASAKPLSLLLVAYLLMIVGAMVYFVTSHDASLTFSEAVWNSWTFIADPGTHAEQNGFAARVVALVLTIGGMLIFALTIGIIADGVSDLLDDLKKGKSRVIESGHTLILGWSDKALPTIREIAIANESEGGGVIVLLAERPKEDMEADLLHSLSPEGLSGTVVIFRSGSPLIMNDLLKVSAQTAKAVIVLSDPDVEADESDARCVRIVMSLTGIHVLAHIVVEMCDVDNRELVLLVGKGNVETVVAHDIIGRLMIQCARQPGLAQILEQLLGFAGDEFYFAEWPSLTGKTFLDAAFAFDQAIPIGVKPADPEAAENQIKALEMDALSPISSQHTHSPVSPLSRGNSARFFPPSALDDEEEEEEVVHTREETDSQSSDISAQQRRLRHKGRLRSESRSSAASDLPRGVILNPPNGYVIQEGDEILVIAEDDDTYEVATENHGFPSEAAKVARYAVLVQYPVTVGKIPERFMFCGWRRDMDDMISELDKLVCAGSELVLMCTVPVKLRMKRFRDAHKVDLNSLNNLTIIHEEGNPVLRRHLESLRLEKFSSILILADEAFETNMQTADSRSLASLLLIRDIIEKRNQNPTIEAETPNVQTVEDVLSTRDEASDSGDSGYNNSHEGGNTNANDRQRHESFEDSTSDEDEQLTSIITDIRNGKRLTQIDTRNEGKSVGNMEGGPQKLPSVMPFRKSLRPKSDTAPAYESIRREWCPKLHHIEKSTRATIIISEILDSRTKSLISVAQVSDYVMSNEIVACAIAMVAEDRSINSVITEILSAYGSEIQVRSCLEYCLVGEELDFWTVMARARQKSEVAIGYKPSGSSEAVINPRDKGLIRIWQRGDAIVTLSNPLASCAP</sequence>
<accession>A0A7S2S8C3</accession>